<evidence type="ECO:0000313" key="1">
    <source>
        <dbReference type="EMBL" id="NDJ18750.1"/>
    </source>
</evidence>
<proteinExistence type="predicted"/>
<reference evidence="1" key="1">
    <citation type="submission" date="2019-12" db="EMBL/GenBank/DDBJ databases">
        <title>High-Quality draft genome sequences of three cyanobacteria isolated from the limestone walls of the Old Cathedral of Coimbra.</title>
        <authorList>
            <person name="Tiago I."/>
            <person name="Soares F."/>
            <person name="Portugal A."/>
        </authorList>
    </citation>
    <scope>NUCLEOTIDE SEQUENCE</scope>
    <source>
        <strain evidence="1">A</strain>
    </source>
</reference>
<accession>A0A8J7ZB64</accession>
<dbReference type="RefSeq" id="WP_162424274.1">
    <property type="nucleotide sequence ID" value="NZ_WVIE01000019.1"/>
</dbReference>
<gene>
    <name evidence="1" type="ORF">GS601_15880</name>
</gene>
<dbReference type="AlphaFoldDB" id="A0A8J7ZB64"/>
<name>A0A8J7ZB64_9CYAN</name>
<sequence length="274" mass="31328">MKCVSELYNLHVDQDIYVIGTGASLRVFPTDFLENKITIGLNMAWKSLPVRYGITIHPDLNVPEFMHNEKPRPEITWITKYNKTKGLVSPEQLTYAEEYFYFFESYGGENTQAPGQPSDTGRVLDWVRQPTDDRLYMWSSISQAGVNLAANLGAKNIILVGCDNCALGGNFYAHKQHVQWVGAKPNHRYQQYYDGLAEIRPVLKERGINLISLSPFLSLAHLEEDFERLCTELGQPKLVKTTADISKKIPAKEYLKYYLNQFKKVVKNRLTSEV</sequence>
<comment type="caution">
    <text evidence="1">The sequence shown here is derived from an EMBL/GenBank/DDBJ whole genome shotgun (WGS) entry which is preliminary data.</text>
</comment>
<dbReference type="EMBL" id="WVIE01000019">
    <property type="protein sequence ID" value="NDJ18750.1"/>
    <property type="molecule type" value="Genomic_DNA"/>
</dbReference>
<protein>
    <submittedName>
        <fullName evidence="1">Uncharacterized protein</fullName>
    </submittedName>
</protein>
<dbReference type="Proteomes" id="UP000646053">
    <property type="component" value="Unassembled WGS sequence"/>
</dbReference>
<keyword evidence="2" id="KW-1185">Reference proteome</keyword>
<organism evidence="1 2">
    <name type="scientific">Myxacorys almedinensis A</name>
    <dbReference type="NCBI Taxonomy" id="2690445"/>
    <lineage>
        <taxon>Bacteria</taxon>
        <taxon>Bacillati</taxon>
        <taxon>Cyanobacteriota</taxon>
        <taxon>Cyanophyceae</taxon>
        <taxon>Leptolyngbyales</taxon>
        <taxon>Leptolyngbyaceae</taxon>
        <taxon>Myxacorys</taxon>
        <taxon>Myxacorys almedinensis</taxon>
    </lineage>
</organism>
<evidence type="ECO:0000313" key="2">
    <source>
        <dbReference type="Proteomes" id="UP000646053"/>
    </source>
</evidence>